<dbReference type="EMBL" id="SWOV01000017">
    <property type="protein sequence ID" value="NFF87851.1"/>
    <property type="molecule type" value="Genomic_DNA"/>
</dbReference>
<dbReference type="SUPFAM" id="SSF140931">
    <property type="entry name" value="Fic-like"/>
    <property type="match status" value="1"/>
</dbReference>
<dbReference type="InterPro" id="IPR040198">
    <property type="entry name" value="Fido_containing"/>
</dbReference>
<evidence type="ECO:0000313" key="1">
    <source>
        <dbReference type="EMBL" id="NFF87851.1"/>
    </source>
</evidence>
<dbReference type="Pfam" id="PF02661">
    <property type="entry name" value="Fic"/>
    <property type="match status" value="1"/>
</dbReference>
<dbReference type="AlphaFoldDB" id="A0A6B4Q968"/>
<comment type="caution">
    <text evidence="1">The sequence shown here is derived from an EMBL/GenBank/DDBJ whole genome shotgun (WGS) entry which is preliminary data.</text>
</comment>
<accession>A0A6B4Q968</accession>
<gene>
    <name evidence="1" type="ORF">FC774_08215</name>
</gene>
<dbReference type="InterPro" id="IPR036597">
    <property type="entry name" value="Fido-like_dom_sf"/>
</dbReference>
<dbReference type="PANTHER" id="PTHR13504:SF38">
    <property type="entry name" value="FIDO DOMAIN-CONTAINING PROTEIN"/>
    <property type="match status" value="1"/>
</dbReference>
<name>A0A6B4Q968_CLOBO</name>
<dbReference type="InterPro" id="IPR003812">
    <property type="entry name" value="Fido"/>
</dbReference>
<organism evidence="1 2">
    <name type="scientific">Clostridium botulinum</name>
    <dbReference type="NCBI Taxonomy" id="1491"/>
    <lineage>
        <taxon>Bacteria</taxon>
        <taxon>Bacillati</taxon>
        <taxon>Bacillota</taxon>
        <taxon>Clostridia</taxon>
        <taxon>Eubacteriales</taxon>
        <taxon>Clostridiaceae</taxon>
        <taxon>Clostridium</taxon>
    </lineage>
</organism>
<evidence type="ECO:0000313" key="2">
    <source>
        <dbReference type="Proteomes" id="UP000476820"/>
    </source>
</evidence>
<protein>
    <submittedName>
        <fullName evidence="1">Filamentation induced by cAMP protein fic</fullName>
    </submittedName>
</protein>
<dbReference type="Proteomes" id="UP000476820">
    <property type="component" value="Unassembled WGS sequence"/>
</dbReference>
<dbReference type="PROSITE" id="PS51459">
    <property type="entry name" value="FIDO"/>
    <property type="match status" value="1"/>
</dbReference>
<reference evidence="1 2" key="1">
    <citation type="submission" date="2019-04" db="EMBL/GenBank/DDBJ databases">
        <title>Genome sequencing of Clostridium botulinum Groups I-IV and Clostridium butyricum.</title>
        <authorList>
            <person name="Brunt J."/>
            <person name="Van Vliet A.H.M."/>
            <person name="Stringer S.C."/>
            <person name="Carter A.T."/>
            <person name="Peck M.W."/>
        </authorList>
    </citation>
    <scope>NUCLEOTIDE SEQUENCE [LARGE SCALE GENOMIC DNA]</scope>
    <source>
        <strain evidence="1 2">1605</strain>
    </source>
</reference>
<dbReference type="RefSeq" id="WP_061301816.1">
    <property type="nucleotide sequence ID" value="NZ_LFPA01000001.1"/>
</dbReference>
<dbReference type="Gene3D" id="1.10.3290.10">
    <property type="entry name" value="Fido-like domain"/>
    <property type="match status" value="1"/>
</dbReference>
<proteinExistence type="predicted"/>
<sequence>MLFERTKSYKDFSPPLDKSKLIILTKKLLPDMVFNMASLEGNPFTYPEVQTLLEGITIGGHKLSDEQQVLRIRDGWNFIFESVNKGKVNISKELFNSLNGIVAKDEALISGSFRTGQVRIGGTDFIPPKAEELENIFYNELPILIERSKSSIDLAFDIFLWGALNQFYYDGNKRTSRLISNIILIFNGQGVFNVKVKNRLEFNTLMVDFYNNHDGDKIFEFFYDYCLERY</sequence>
<dbReference type="PANTHER" id="PTHR13504">
    <property type="entry name" value="FIDO DOMAIN-CONTAINING PROTEIN DDB_G0283145"/>
    <property type="match status" value="1"/>
</dbReference>